<dbReference type="Proteomes" id="UP000239724">
    <property type="component" value="Unassembled WGS sequence"/>
</dbReference>
<proteinExistence type="predicted"/>
<dbReference type="InterPro" id="IPR014544">
    <property type="entry name" value="UCP028408"/>
</dbReference>
<evidence type="ECO:0000259" key="2">
    <source>
        <dbReference type="Pfam" id="PF11795"/>
    </source>
</evidence>
<dbReference type="Pfam" id="PF11795">
    <property type="entry name" value="DUF3322"/>
    <property type="match status" value="1"/>
</dbReference>
<name>A0A2S6NJQ9_RHOGL</name>
<gene>
    <name evidence="3" type="ORF">CCS01_08830</name>
</gene>
<comment type="caution">
    <text evidence="3">The sequence shown here is derived from an EMBL/GenBank/DDBJ whole genome shotgun (WGS) entry which is preliminary data.</text>
</comment>
<dbReference type="Pfam" id="PF09983">
    <property type="entry name" value="JetD_C"/>
    <property type="match status" value="1"/>
</dbReference>
<dbReference type="InterPro" id="IPR024534">
    <property type="entry name" value="JetD_C"/>
</dbReference>
<dbReference type="InterPro" id="IPR024537">
    <property type="entry name" value="DUF3322"/>
</dbReference>
<evidence type="ECO:0008006" key="5">
    <source>
        <dbReference type="Google" id="ProtNLM"/>
    </source>
</evidence>
<feature type="domain" description="DUF3322" evidence="2">
    <location>
        <begin position="10"/>
        <end position="196"/>
    </location>
</feature>
<evidence type="ECO:0000313" key="3">
    <source>
        <dbReference type="EMBL" id="PPQ35142.1"/>
    </source>
</evidence>
<evidence type="ECO:0000259" key="1">
    <source>
        <dbReference type="Pfam" id="PF09983"/>
    </source>
</evidence>
<protein>
    <recommendedName>
        <fullName evidence="5">Wadjet protein JetD C-terminal domain-containing protein</fullName>
    </recommendedName>
</protein>
<dbReference type="EMBL" id="NHRY01000078">
    <property type="protein sequence ID" value="PPQ35142.1"/>
    <property type="molecule type" value="Genomic_DNA"/>
</dbReference>
<dbReference type="RefSeq" id="WP_104518482.1">
    <property type="nucleotide sequence ID" value="NZ_NHRY01000078.1"/>
</dbReference>
<reference evidence="3 4" key="1">
    <citation type="journal article" date="2018" name="Arch. Microbiol.">
        <title>New insights into the metabolic potential of the phototrophic purple bacterium Rhodopila globiformis DSM 161(T) from its draft genome sequence and evidence for a vanadium-dependent nitrogenase.</title>
        <authorList>
            <person name="Imhoff J.F."/>
            <person name="Rahn T."/>
            <person name="Kunzel S."/>
            <person name="Neulinger S.C."/>
        </authorList>
    </citation>
    <scope>NUCLEOTIDE SEQUENCE [LARGE SCALE GENOMIC DNA]</scope>
    <source>
        <strain evidence="3 4">DSM 161</strain>
    </source>
</reference>
<keyword evidence="4" id="KW-1185">Reference proteome</keyword>
<dbReference type="AlphaFoldDB" id="A0A2S6NJQ9"/>
<organism evidence="3 4">
    <name type="scientific">Rhodopila globiformis</name>
    <name type="common">Rhodopseudomonas globiformis</name>
    <dbReference type="NCBI Taxonomy" id="1071"/>
    <lineage>
        <taxon>Bacteria</taxon>
        <taxon>Pseudomonadati</taxon>
        <taxon>Pseudomonadota</taxon>
        <taxon>Alphaproteobacteria</taxon>
        <taxon>Acetobacterales</taxon>
        <taxon>Acetobacteraceae</taxon>
        <taxon>Rhodopila</taxon>
    </lineage>
</organism>
<feature type="domain" description="Wadjet protein JetD C-terminal" evidence="1">
    <location>
        <begin position="218"/>
        <end position="392"/>
    </location>
</feature>
<sequence length="399" mass="45517">MKPDAGWTTPADIRADVQRLWDRGTILGARRSGTAVFPYAPRFRRPDTRDLADRFDDVRKWIRALEHGSKAAQGHGYDIEWTEINHRQLGRNRVPARVAVPTEADAIRLIGKGQEAKRFSALADAMLTHFPVLSDWLSRHPMTALEHAADWDRIIAILAWFRDHPRAGLYLRQLDIAGVDSKFIEARKGLLSDLLDRVLPPEAVDPQFPPRLFEQRYGLATKPVLLRFRALDPAIRISGLSDLTIRADEFARLDLPLRRVFITENEINGLAFSETPDAIVIFGLGYGLDRLAEAEWLRTKSICYWGDIDTHGFAILDRLRATFPHVQSFLMDRATLLAHRPLWGHEQDPFPLPLQRLTEPENALFEELKAGLHGDRVRLEQERISFGWFTHKLEALATG</sequence>
<evidence type="ECO:0000313" key="4">
    <source>
        <dbReference type="Proteomes" id="UP000239724"/>
    </source>
</evidence>
<dbReference type="OrthoDB" id="322908at2"/>
<accession>A0A2S6NJQ9</accession>
<dbReference type="PIRSF" id="PIRSF028408">
    <property type="entry name" value="UCP028408"/>
    <property type="match status" value="1"/>
</dbReference>